<dbReference type="Ensembl" id="ENSSLDT00000008399.1">
    <property type="protein sequence ID" value="ENSSLDP00000008134.1"/>
    <property type="gene ID" value="ENSSLDG00000006458.1"/>
</dbReference>
<dbReference type="Proteomes" id="UP000261360">
    <property type="component" value="Unplaced"/>
</dbReference>
<dbReference type="InterPro" id="IPR008979">
    <property type="entry name" value="Galactose-bd-like_sf"/>
</dbReference>
<evidence type="ECO:0000259" key="1">
    <source>
        <dbReference type="PROSITE" id="PS50022"/>
    </source>
</evidence>
<dbReference type="STRING" id="1841481.ENSSLDP00000008134"/>
<dbReference type="PROSITE" id="PS01286">
    <property type="entry name" value="FA58C_2"/>
    <property type="match status" value="1"/>
</dbReference>
<dbReference type="GeneTree" id="ENSGT00940000158323"/>
<protein>
    <recommendedName>
        <fullName evidence="1">F5/8 type C domain-containing protein</fullName>
    </recommendedName>
</protein>
<reference evidence="2" key="1">
    <citation type="submission" date="2025-08" db="UniProtKB">
        <authorList>
            <consortium name="Ensembl"/>
        </authorList>
    </citation>
    <scope>IDENTIFICATION</scope>
</reference>
<dbReference type="SUPFAM" id="SSF49785">
    <property type="entry name" value="Galactose-binding domain-like"/>
    <property type="match status" value="1"/>
</dbReference>
<proteinExistence type="predicted"/>
<dbReference type="Gene3D" id="2.60.120.260">
    <property type="entry name" value="Galactose-binding domain-like"/>
    <property type="match status" value="2"/>
</dbReference>
<dbReference type="CDD" id="cd00057">
    <property type="entry name" value="FA58C"/>
    <property type="match status" value="1"/>
</dbReference>
<feature type="domain" description="F5/8 type C" evidence="1">
    <location>
        <begin position="1"/>
        <end position="127"/>
    </location>
</feature>
<dbReference type="SMART" id="SM00231">
    <property type="entry name" value="FA58C"/>
    <property type="match status" value="1"/>
</dbReference>
<dbReference type="PROSITE" id="PS50022">
    <property type="entry name" value="FA58C_3"/>
    <property type="match status" value="1"/>
</dbReference>
<dbReference type="PANTHER" id="PTHR24543:SF291">
    <property type="entry name" value="SMOKE ALARM, ISOFORM D"/>
    <property type="match status" value="1"/>
</dbReference>
<dbReference type="PANTHER" id="PTHR24543">
    <property type="entry name" value="MULTICOPPER OXIDASE-RELATED"/>
    <property type="match status" value="1"/>
</dbReference>
<evidence type="ECO:0000313" key="3">
    <source>
        <dbReference type="Proteomes" id="UP000261360"/>
    </source>
</evidence>
<evidence type="ECO:0000313" key="2">
    <source>
        <dbReference type="Ensembl" id="ENSSLDP00000008134.1"/>
    </source>
</evidence>
<dbReference type="InterPro" id="IPR000421">
    <property type="entry name" value="FA58C"/>
</dbReference>
<dbReference type="Pfam" id="PF00754">
    <property type="entry name" value="F5_F8_type_C"/>
    <property type="match status" value="1"/>
</dbReference>
<name>A0A3B4WT25_SERLL</name>
<organism evidence="2 3">
    <name type="scientific">Seriola lalandi dorsalis</name>
    <dbReference type="NCBI Taxonomy" id="1841481"/>
    <lineage>
        <taxon>Eukaryota</taxon>
        <taxon>Metazoa</taxon>
        <taxon>Chordata</taxon>
        <taxon>Craniata</taxon>
        <taxon>Vertebrata</taxon>
        <taxon>Euteleostomi</taxon>
        <taxon>Actinopterygii</taxon>
        <taxon>Neopterygii</taxon>
        <taxon>Teleostei</taxon>
        <taxon>Neoteleostei</taxon>
        <taxon>Acanthomorphata</taxon>
        <taxon>Carangaria</taxon>
        <taxon>Carangiformes</taxon>
        <taxon>Carangidae</taxon>
        <taxon>Seriola</taxon>
    </lineage>
</organism>
<accession>A0A3B4WT25</accession>
<keyword evidence="3" id="KW-1185">Reference proteome</keyword>
<sequence>LINNDSDSWECPPLGMESHRIESDQLSASSMSQYSFSPQRARLNMQDDMRGGAWCANSEDRIHWFEIDARRETEFTGVITQGRDSLNDDKDTPVMNQLAEPVLARYIRIIPQSWNGSLCMRLEVLGC</sequence>
<reference evidence="2" key="2">
    <citation type="submission" date="2025-09" db="UniProtKB">
        <authorList>
            <consortium name="Ensembl"/>
        </authorList>
    </citation>
    <scope>IDENTIFICATION</scope>
</reference>
<dbReference type="AlphaFoldDB" id="A0A3B4WT25"/>